<organism evidence="3 4">
    <name type="scientific">Thetidibacter halocola</name>
    <dbReference type="NCBI Taxonomy" id="2827239"/>
    <lineage>
        <taxon>Bacteria</taxon>
        <taxon>Pseudomonadati</taxon>
        <taxon>Pseudomonadota</taxon>
        <taxon>Alphaproteobacteria</taxon>
        <taxon>Rhodobacterales</taxon>
        <taxon>Roseobacteraceae</taxon>
        <taxon>Thetidibacter</taxon>
    </lineage>
</organism>
<evidence type="ECO:0000313" key="3">
    <source>
        <dbReference type="EMBL" id="MBS0125195.1"/>
    </source>
</evidence>
<dbReference type="RefSeq" id="WP_212537151.1">
    <property type="nucleotide sequence ID" value="NZ_JAGTUU010000005.1"/>
</dbReference>
<reference evidence="3" key="1">
    <citation type="submission" date="2021-04" db="EMBL/GenBank/DDBJ databases">
        <authorList>
            <person name="Yoon J."/>
        </authorList>
    </citation>
    <scope>NUCLEOTIDE SEQUENCE</scope>
    <source>
        <strain evidence="3">KMU-90</strain>
    </source>
</reference>
<evidence type="ECO:0000256" key="2">
    <source>
        <dbReference type="SAM" id="SignalP"/>
    </source>
</evidence>
<accession>A0A8J7WCR9</accession>
<keyword evidence="4" id="KW-1185">Reference proteome</keyword>
<evidence type="ECO:0008006" key="5">
    <source>
        <dbReference type="Google" id="ProtNLM"/>
    </source>
</evidence>
<dbReference type="EMBL" id="JAGTUU010000005">
    <property type="protein sequence ID" value="MBS0125195.1"/>
    <property type="molecule type" value="Genomic_DNA"/>
</dbReference>
<proteinExistence type="predicted"/>
<feature type="compositionally biased region" description="Gly residues" evidence="1">
    <location>
        <begin position="65"/>
        <end position="74"/>
    </location>
</feature>
<name>A0A8J7WCR9_9RHOB</name>
<gene>
    <name evidence="3" type="ORF">KB874_13975</name>
</gene>
<evidence type="ECO:0000256" key="1">
    <source>
        <dbReference type="SAM" id="MobiDB-lite"/>
    </source>
</evidence>
<sequence>MHSRLAVLGGLALAALAGCSQPDPVITVEPMSDKFGNLFCPDGYVLQVNQCVLPTTPGQPVYRNGGQGGTGTGTQPGTTPGTQPGGNQNQNTNQNTNQNQNNNQNQSGQV</sequence>
<comment type="caution">
    <text evidence="3">The sequence shown here is derived from an EMBL/GenBank/DDBJ whole genome shotgun (WGS) entry which is preliminary data.</text>
</comment>
<evidence type="ECO:0000313" key="4">
    <source>
        <dbReference type="Proteomes" id="UP000681356"/>
    </source>
</evidence>
<dbReference type="PROSITE" id="PS51257">
    <property type="entry name" value="PROKAR_LIPOPROTEIN"/>
    <property type="match status" value="1"/>
</dbReference>
<feature type="region of interest" description="Disordered" evidence="1">
    <location>
        <begin position="55"/>
        <end position="110"/>
    </location>
</feature>
<feature type="chain" id="PRO_5035221170" description="Lipoprotein" evidence="2">
    <location>
        <begin position="18"/>
        <end position="110"/>
    </location>
</feature>
<feature type="compositionally biased region" description="Low complexity" evidence="1">
    <location>
        <begin position="75"/>
        <end position="110"/>
    </location>
</feature>
<dbReference type="AlphaFoldDB" id="A0A8J7WCR9"/>
<protein>
    <recommendedName>
        <fullName evidence="5">Lipoprotein</fullName>
    </recommendedName>
</protein>
<feature type="signal peptide" evidence="2">
    <location>
        <begin position="1"/>
        <end position="17"/>
    </location>
</feature>
<keyword evidence="2" id="KW-0732">Signal</keyword>
<dbReference type="Proteomes" id="UP000681356">
    <property type="component" value="Unassembled WGS sequence"/>
</dbReference>